<organism evidence="1 2">
    <name type="scientific">Dermacentor silvarum</name>
    <name type="common">Tick</name>
    <dbReference type="NCBI Taxonomy" id="543639"/>
    <lineage>
        <taxon>Eukaryota</taxon>
        <taxon>Metazoa</taxon>
        <taxon>Ecdysozoa</taxon>
        <taxon>Arthropoda</taxon>
        <taxon>Chelicerata</taxon>
        <taxon>Arachnida</taxon>
        <taxon>Acari</taxon>
        <taxon>Parasitiformes</taxon>
        <taxon>Ixodida</taxon>
        <taxon>Ixodoidea</taxon>
        <taxon>Ixodidae</taxon>
        <taxon>Rhipicephalinae</taxon>
        <taxon>Dermacentor</taxon>
    </lineage>
</organism>
<gene>
    <name evidence="1" type="ORF">HPB49_019385</name>
</gene>
<sequence length="678" mass="75153">MCAAAEPAAAAAAAPDAAAAEPSSEEEWDTSAVQPSSWSEEREVFAYLLTLMAVLTAVITVVNNLNGKGVAPVVLEPRRRLPDAVTTAGPPPSALEKPPYEVCVSRSCQAEGRYLVDLLTWEYDPCENFYGFVCQGWQQEHTSGDTQLRRDLELRLSALLRRPSTSPVLEPLRRLYSQCSEAPSRHDIHALRQALSMAGLPDWPYAVPLRHAVSLWSTAAEVLKLTGAHTLLNVVPGTHSSRPEESVLRLGPPNLVHPTSREALTAALGAFRPRLLVPLYAAEVSGLEQRLLRCSPGAAHLTRLAGFPQLVEFLARLLGSGVHEGTEVLLETDALRCVLATAAETPVDTVLNLMGLRFLLRLAYLLPEKLGLRLAESRGPRWRGCLLQLEPALPHLFLLASIEAVGAPPRASRLAEDVRRALVRALPGLSWLSPGDRRKAATLIGRTRIRLFMPDELRNGSAPTSLPPHDLDVGLLAYCRLHSRAFEHKLRSPDPWLLSSMDSDCVLDVEANRVDVPLLMFNRSAVILDDLQSSQLPRAGFRLARCLLRLLFGWAETDATWDEGVRARRCLARQYGIKLAVAPVEDSLALAPVLRLFRDNLRLRRRRRQDLRLRNAEDLSLDQLFFVYFALGFCHDGNDAERRTNVALWNTPSFHAIYECRVGSPMRPDRSCILWVSL</sequence>
<proteinExistence type="predicted"/>
<keyword evidence="2" id="KW-1185">Reference proteome</keyword>
<dbReference type="EMBL" id="CM023472">
    <property type="protein sequence ID" value="KAH7960422.1"/>
    <property type="molecule type" value="Genomic_DNA"/>
</dbReference>
<evidence type="ECO:0000313" key="2">
    <source>
        <dbReference type="Proteomes" id="UP000821865"/>
    </source>
</evidence>
<accession>A0ACB8D7J5</accession>
<protein>
    <submittedName>
        <fullName evidence="1">Uncharacterized protein</fullName>
    </submittedName>
</protein>
<dbReference type="Proteomes" id="UP000821865">
    <property type="component" value="Chromosome 3"/>
</dbReference>
<comment type="caution">
    <text evidence="1">The sequence shown here is derived from an EMBL/GenBank/DDBJ whole genome shotgun (WGS) entry which is preliminary data.</text>
</comment>
<name>A0ACB8D7J5_DERSI</name>
<reference evidence="1" key="1">
    <citation type="submission" date="2020-05" db="EMBL/GenBank/DDBJ databases">
        <title>Large-scale comparative analyses of tick genomes elucidate their genetic diversity and vector capacities.</title>
        <authorList>
            <person name="Jia N."/>
            <person name="Wang J."/>
            <person name="Shi W."/>
            <person name="Du L."/>
            <person name="Sun Y."/>
            <person name="Zhan W."/>
            <person name="Jiang J."/>
            <person name="Wang Q."/>
            <person name="Zhang B."/>
            <person name="Ji P."/>
            <person name="Sakyi L.B."/>
            <person name="Cui X."/>
            <person name="Yuan T."/>
            <person name="Jiang B."/>
            <person name="Yang W."/>
            <person name="Lam T.T.-Y."/>
            <person name="Chang Q."/>
            <person name="Ding S."/>
            <person name="Wang X."/>
            <person name="Zhu J."/>
            <person name="Ruan X."/>
            <person name="Zhao L."/>
            <person name="Wei J."/>
            <person name="Que T."/>
            <person name="Du C."/>
            <person name="Cheng J."/>
            <person name="Dai P."/>
            <person name="Han X."/>
            <person name="Huang E."/>
            <person name="Gao Y."/>
            <person name="Liu J."/>
            <person name="Shao H."/>
            <person name="Ye R."/>
            <person name="Li L."/>
            <person name="Wei W."/>
            <person name="Wang X."/>
            <person name="Wang C."/>
            <person name="Yang T."/>
            <person name="Huo Q."/>
            <person name="Li W."/>
            <person name="Guo W."/>
            <person name="Chen H."/>
            <person name="Zhou L."/>
            <person name="Ni X."/>
            <person name="Tian J."/>
            <person name="Zhou Y."/>
            <person name="Sheng Y."/>
            <person name="Liu T."/>
            <person name="Pan Y."/>
            <person name="Xia L."/>
            <person name="Li J."/>
            <person name="Zhao F."/>
            <person name="Cao W."/>
        </authorList>
    </citation>
    <scope>NUCLEOTIDE SEQUENCE</scope>
    <source>
        <strain evidence="1">Dsil-2018</strain>
    </source>
</reference>
<evidence type="ECO:0000313" key="1">
    <source>
        <dbReference type="EMBL" id="KAH7960422.1"/>
    </source>
</evidence>